<dbReference type="EMBL" id="KN822114">
    <property type="protein sequence ID" value="KIM56580.1"/>
    <property type="molecule type" value="Genomic_DNA"/>
</dbReference>
<evidence type="ECO:0000313" key="1">
    <source>
        <dbReference type="EMBL" id="KIM56580.1"/>
    </source>
</evidence>
<reference evidence="2" key="2">
    <citation type="submission" date="2015-01" db="EMBL/GenBank/DDBJ databases">
        <title>Evolutionary Origins and Diversification of the Mycorrhizal Mutualists.</title>
        <authorList>
            <consortium name="DOE Joint Genome Institute"/>
            <consortium name="Mycorrhizal Genomics Consortium"/>
            <person name="Kohler A."/>
            <person name="Kuo A."/>
            <person name="Nagy L.G."/>
            <person name="Floudas D."/>
            <person name="Copeland A."/>
            <person name="Barry K.W."/>
            <person name="Cichocki N."/>
            <person name="Veneault-Fourrey C."/>
            <person name="LaButti K."/>
            <person name="Lindquist E.A."/>
            <person name="Lipzen A."/>
            <person name="Lundell T."/>
            <person name="Morin E."/>
            <person name="Murat C."/>
            <person name="Riley R."/>
            <person name="Ohm R."/>
            <person name="Sun H."/>
            <person name="Tunlid A."/>
            <person name="Henrissat B."/>
            <person name="Grigoriev I.V."/>
            <person name="Hibbett D.S."/>
            <person name="Martin F."/>
        </authorList>
    </citation>
    <scope>NUCLEOTIDE SEQUENCE [LARGE SCALE GENOMIC DNA]</scope>
    <source>
        <strain evidence="2">Foug A</strain>
    </source>
</reference>
<accession>A0A0C3D738</accession>
<sequence length="54" mass="6007">MESLGYLETTVEHWRSKPPALDAAMRSGRCGATQKRFRLDAKYRMQGSADGDCG</sequence>
<name>A0A0C3D738_9AGAM</name>
<dbReference type="InterPro" id="IPR018486">
    <property type="entry name" value="Hemopexin_CS"/>
</dbReference>
<dbReference type="HOGENOM" id="CLU_3051696_0_0_1"/>
<keyword evidence="2" id="KW-1185">Reference proteome</keyword>
<dbReference type="InParanoid" id="A0A0C3D738"/>
<reference evidence="1 2" key="1">
    <citation type="submission" date="2014-04" db="EMBL/GenBank/DDBJ databases">
        <authorList>
            <consortium name="DOE Joint Genome Institute"/>
            <person name="Kuo A."/>
            <person name="Kohler A."/>
            <person name="Nagy L.G."/>
            <person name="Floudas D."/>
            <person name="Copeland A."/>
            <person name="Barry K.W."/>
            <person name="Cichocki N."/>
            <person name="Veneault-Fourrey C."/>
            <person name="LaButti K."/>
            <person name="Lindquist E.A."/>
            <person name="Lipzen A."/>
            <person name="Lundell T."/>
            <person name="Morin E."/>
            <person name="Murat C."/>
            <person name="Sun H."/>
            <person name="Tunlid A."/>
            <person name="Henrissat B."/>
            <person name="Grigoriev I.V."/>
            <person name="Hibbett D.S."/>
            <person name="Martin F."/>
            <person name="Nordberg H.P."/>
            <person name="Cantor M.N."/>
            <person name="Hua S.X."/>
        </authorList>
    </citation>
    <scope>NUCLEOTIDE SEQUENCE [LARGE SCALE GENOMIC DNA]</scope>
    <source>
        <strain evidence="1 2">Foug A</strain>
    </source>
</reference>
<dbReference type="Proteomes" id="UP000053989">
    <property type="component" value="Unassembled WGS sequence"/>
</dbReference>
<dbReference type="AlphaFoldDB" id="A0A0C3D738"/>
<dbReference type="PROSITE" id="PS00024">
    <property type="entry name" value="HEMOPEXIN"/>
    <property type="match status" value="1"/>
</dbReference>
<organism evidence="1 2">
    <name type="scientific">Scleroderma citrinum Foug A</name>
    <dbReference type="NCBI Taxonomy" id="1036808"/>
    <lineage>
        <taxon>Eukaryota</taxon>
        <taxon>Fungi</taxon>
        <taxon>Dikarya</taxon>
        <taxon>Basidiomycota</taxon>
        <taxon>Agaricomycotina</taxon>
        <taxon>Agaricomycetes</taxon>
        <taxon>Agaricomycetidae</taxon>
        <taxon>Boletales</taxon>
        <taxon>Sclerodermatineae</taxon>
        <taxon>Sclerodermataceae</taxon>
        <taxon>Scleroderma</taxon>
    </lineage>
</organism>
<gene>
    <name evidence="1" type="ORF">SCLCIDRAFT_1220264</name>
</gene>
<proteinExistence type="predicted"/>
<protein>
    <submittedName>
        <fullName evidence="1">Uncharacterized protein</fullName>
    </submittedName>
</protein>
<evidence type="ECO:0000313" key="2">
    <source>
        <dbReference type="Proteomes" id="UP000053989"/>
    </source>
</evidence>